<evidence type="ECO:0000313" key="3">
    <source>
        <dbReference type="EMBL" id="KYG77814.1"/>
    </source>
</evidence>
<dbReference type="PANTHER" id="PTHR21621:SF0">
    <property type="entry name" value="BETA-CITRYLGLUTAMATE SYNTHASE B-RELATED"/>
    <property type="match status" value="1"/>
</dbReference>
<dbReference type="SUPFAM" id="SSF56059">
    <property type="entry name" value="Glutathione synthetase ATP-binding domain-like"/>
    <property type="match status" value="1"/>
</dbReference>
<keyword evidence="1" id="KW-0067">ATP-binding</keyword>
<dbReference type="OrthoDB" id="9800957at2"/>
<dbReference type="RefSeq" id="WP_068216553.1">
    <property type="nucleotide sequence ID" value="NZ_LRPC01000001.1"/>
</dbReference>
<dbReference type="InterPro" id="IPR011761">
    <property type="entry name" value="ATP-grasp"/>
</dbReference>
<dbReference type="InterPro" id="IPR013815">
    <property type="entry name" value="ATP_grasp_subdomain_1"/>
</dbReference>
<dbReference type="PROSITE" id="PS50975">
    <property type="entry name" value="ATP_GRASP"/>
    <property type="match status" value="1"/>
</dbReference>
<protein>
    <submittedName>
        <fullName evidence="3">Glutathione synthase</fullName>
    </submittedName>
</protein>
<dbReference type="GO" id="GO:0046872">
    <property type="term" value="F:metal ion binding"/>
    <property type="evidence" value="ECO:0007669"/>
    <property type="project" value="InterPro"/>
</dbReference>
<feature type="domain" description="ATP-grasp" evidence="2">
    <location>
        <begin position="286"/>
        <end position="476"/>
    </location>
</feature>
<dbReference type="Pfam" id="PF08443">
    <property type="entry name" value="RimK"/>
    <property type="match status" value="1"/>
</dbReference>
<sequence length="483" mass="55109">MNKLIVIEKPHKWQLDIPNVDVIAAQDYLSESAGQFGKNTKVINLCKSYQYQSVGYYVSLLAEARGHKVLPEVATIQDFRFPSMIKDDAQDFDAIIQKCLGSSSEAKLEFKIYFGYTDELALSSLGMLLFNLFQSPILKAVFVKREKWVLENLRPMNIYDLTGEERQKLQSFLGLFLSNKKVVRKNHQRRRFDLAILVNPDDPNPPSNAKALQKFVKAAEEVGFNTEIITKNDYGKINQFDALFIRETTNVNNHTFRIAKKAQSEGLVVIDDPVSIMRCTNKVYLNELMRNHGINTPKAAIISKENPMAAIEKIGFPFILKEPDGAFSKGVKKVQNEEEFNELLKGFFKGSELLIAQEFMPTDFDWRVGIFNGEPLYVCKYFMARNHWQIIEWKKSGKAQEGKAETYPVEEVPKALIATATKATKLIGNGLYGVDIKEVNKKFYVIEVNDNPNLDAGIEDKVLKNTLYETIMETLMERVKIKQ</sequence>
<dbReference type="GO" id="GO:0005737">
    <property type="term" value="C:cytoplasm"/>
    <property type="evidence" value="ECO:0007669"/>
    <property type="project" value="TreeGrafter"/>
</dbReference>
<keyword evidence="4" id="KW-1185">Reference proteome</keyword>
<dbReference type="GO" id="GO:0018169">
    <property type="term" value="F:ribosomal S6-glutamic acid ligase activity"/>
    <property type="evidence" value="ECO:0007669"/>
    <property type="project" value="TreeGrafter"/>
</dbReference>
<dbReference type="Pfam" id="PF14401">
    <property type="entry name" value="RLAN"/>
    <property type="match status" value="1"/>
</dbReference>
<dbReference type="EMBL" id="LRPC01000001">
    <property type="protein sequence ID" value="KYG77814.1"/>
    <property type="molecule type" value="Genomic_DNA"/>
</dbReference>
<evidence type="ECO:0000259" key="2">
    <source>
        <dbReference type="PROSITE" id="PS50975"/>
    </source>
</evidence>
<reference evidence="3 4" key="1">
    <citation type="submission" date="2016-01" db="EMBL/GenBank/DDBJ databases">
        <title>Genome sequencing of Roseivirga spongicola UST030701-084.</title>
        <authorList>
            <person name="Selvaratnam C."/>
            <person name="Thevarajoo S."/>
            <person name="Goh K.M."/>
            <person name="Ee R."/>
            <person name="Chan K.-G."/>
            <person name="Chong C.S."/>
        </authorList>
    </citation>
    <scope>NUCLEOTIDE SEQUENCE [LARGE SCALE GENOMIC DNA]</scope>
    <source>
        <strain evidence="3 4">UST030701-084</strain>
    </source>
</reference>
<gene>
    <name evidence="3" type="ORF">AWW68_03330</name>
</gene>
<dbReference type="InterPro" id="IPR025839">
    <property type="entry name" value="RLAN_dom"/>
</dbReference>
<dbReference type="InterPro" id="IPR013651">
    <property type="entry name" value="ATP-grasp_RimK-type"/>
</dbReference>
<evidence type="ECO:0000256" key="1">
    <source>
        <dbReference type="PROSITE-ProRule" id="PRU00409"/>
    </source>
</evidence>
<dbReference type="AlphaFoldDB" id="A0A150XGJ6"/>
<evidence type="ECO:0000313" key="4">
    <source>
        <dbReference type="Proteomes" id="UP000075606"/>
    </source>
</evidence>
<dbReference type="STRING" id="333140.AWW68_03330"/>
<proteinExistence type="predicted"/>
<dbReference type="Gene3D" id="3.30.470.20">
    <property type="entry name" value="ATP-grasp fold, B domain"/>
    <property type="match status" value="1"/>
</dbReference>
<dbReference type="GO" id="GO:0005524">
    <property type="term" value="F:ATP binding"/>
    <property type="evidence" value="ECO:0007669"/>
    <property type="project" value="UniProtKB-UniRule"/>
</dbReference>
<dbReference type="Proteomes" id="UP000075606">
    <property type="component" value="Unassembled WGS sequence"/>
</dbReference>
<accession>A0A150XGJ6</accession>
<organism evidence="3 4">
    <name type="scientific">Roseivirga spongicola</name>
    <dbReference type="NCBI Taxonomy" id="333140"/>
    <lineage>
        <taxon>Bacteria</taxon>
        <taxon>Pseudomonadati</taxon>
        <taxon>Bacteroidota</taxon>
        <taxon>Cytophagia</taxon>
        <taxon>Cytophagales</taxon>
        <taxon>Roseivirgaceae</taxon>
        <taxon>Roseivirga</taxon>
    </lineage>
</organism>
<dbReference type="PANTHER" id="PTHR21621">
    <property type="entry name" value="RIBOSOMAL PROTEIN S6 MODIFICATION PROTEIN"/>
    <property type="match status" value="1"/>
</dbReference>
<dbReference type="GO" id="GO:0009432">
    <property type="term" value="P:SOS response"/>
    <property type="evidence" value="ECO:0007669"/>
    <property type="project" value="TreeGrafter"/>
</dbReference>
<comment type="caution">
    <text evidence="3">The sequence shown here is derived from an EMBL/GenBank/DDBJ whole genome shotgun (WGS) entry which is preliminary data.</text>
</comment>
<name>A0A150XGJ6_9BACT</name>
<keyword evidence="1" id="KW-0547">Nucleotide-binding</keyword>
<dbReference type="Gene3D" id="3.30.1490.20">
    <property type="entry name" value="ATP-grasp fold, A domain"/>
    <property type="match status" value="1"/>
</dbReference>